<proteinExistence type="inferred from homology"/>
<dbReference type="RefSeq" id="WP_149503039.1">
    <property type="nucleotide sequence ID" value="NZ_CP035708.1"/>
</dbReference>
<reference evidence="4 7" key="2">
    <citation type="submission" date="2024-06" db="EMBL/GenBank/DDBJ databases">
        <title>Genomic Encyclopedia of Type Strains, Phase IV (KMG-IV): sequencing the most valuable type-strain genomes for metagenomic binning, comparative biology and taxonomic classification.</title>
        <authorList>
            <person name="Goeker M."/>
        </authorList>
    </citation>
    <scope>NUCLEOTIDE SEQUENCE [LARGE SCALE GENOMIC DNA]</scope>
    <source>
        <strain evidence="4 7">D-501</strain>
    </source>
</reference>
<dbReference type="EMBL" id="CP035708">
    <property type="protein sequence ID" value="QEN00299.1"/>
    <property type="molecule type" value="Genomic_DNA"/>
</dbReference>
<dbReference type="PANTHER" id="PTHR42951:SF4">
    <property type="entry name" value="ACYL-COENZYME A THIOESTERASE MBLAC2"/>
    <property type="match status" value="1"/>
</dbReference>
<dbReference type="EMBL" id="JBEPLS010000004">
    <property type="protein sequence ID" value="MET3603537.1"/>
    <property type="molecule type" value="Genomic_DNA"/>
</dbReference>
<comment type="similarity">
    <text evidence="1">Belongs to the metallo-beta-lactamase superfamily. Class-B beta-lactamase family.</text>
</comment>
<protein>
    <submittedName>
        <fullName evidence="5">Quinoprotein relay system zinc metallohydrolase 1</fullName>
    </submittedName>
</protein>
<dbReference type="AlphaFoldDB" id="A0A5C1PZZ2"/>
<keyword evidence="7" id="KW-1185">Reference proteome</keyword>
<dbReference type="PANTHER" id="PTHR42951">
    <property type="entry name" value="METALLO-BETA-LACTAMASE DOMAIN-CONTAINING"/>
    <property type="match status" value="1"/>
</dbReference>
<dbReference type="Proteomes" id="UP001549111">
    <property type="component" value="Unassembled WGS sequence"/>
</dbReference>
<dbReference type="SUPFAM" id="SSF56281">
    <property type="entry name" value="Metallo-hydrolase/oxidoreductase"/>
    <property type="match status" value="1"/>
</dbReference>
<dbReference type="Pfam" id="PF00753">
    <property type="entry name" value="Lactamase_B"/>
    <property type="match status" value="1"/>
</dbReference>
<feature type="signal peptide" evidence="2">
    <location>
        <begin position="1"/>
        <end position="31"/>
    </location>
</feature>
<organism evidence="5 6">
    <name type="scientific">Sphaerotilus sulfidivorans</name>
    <dbReference type="NCBI Taxonomy" id="639200"/>
    <lineage>
        <taxon>Bacteria</taxon>
        <taxon>Pseudomonadati</taxon>
        <taxon>Pseudomonadota</taxon>
        <taxon>Betaproteobacteria</taxon>
        <taxon>Burkholderiales</taxon>
        <taxon>Sphaerotilaceae</taxon>
        <taxon>Sphaerotilus</taxon>
    </lineage>
</organism>
<evidence type="ECO:0000259" key="3">
    <source>
        <dbReference type="SMART" id="SM00849"/>
    </source>
</evidence>
<dbReference type="GO" id="GO:0017001">
    <property type="term" value="P:antibiotic catabolic process"/>
    <property type="evidence" value="ECO:0007669"/>
    <property type="project" value="UniProtKB-ARBA"/>
</dbReference>
<name>A0A5C1PZZ2_9BURK</name>
<dbReference type="InterPro" id="IPR030811">
    <property type="entry name" value="SoxH-rel_PQQ_1"/>
</dbReference>
<dbReference type="OrthoDB" id="1273797at2"/>
<evidence type="ECO:0000313" key="7">
    <source>
        <dbReference type="Proteomes" id="UP001549111"/>
    </source>
</evidence>
<dbReference type="Proteomes" id="UP000323522">
    <property type="component" value="Chromosome"/>
</dbReference>
<dbReference type="SMART" id="SM00849">
    <property type="entry name" value="Lactamase_B"/>
    <property type="match status" value="1"/>
</dbReference>
<dbReference type="NCBIfam" id="TIGR04558">
    <property type="entry name" value="SoxH_rel_PQQ_1"/>
    <property type="match status" value="1"/>
</dbReference>
<evidence type="ECO:0000313" key="4">
    <source>
        <dbReference type="EMBL" id="MET3603537.1"/>
    </source>
</evidence>
<accession>A0A5C1PZZ2</accession>
<evidence type="ECO:0000256" key="1">
    <source>
        <dbReference type="ARBA" id="ARBA00005250"/>
    </source>
</evidence>
<reference evidence="5 6" key="1">
    <citation type="submission" date="2019-02" db="EMBL/GenBank/DDBJ databases">
        <title>Complete Genome Sequence and Methylome Analysis of Sphaerotilus natans subsp. sulfidivorans D-507.</title>
        <authorList>
            <person name="Fomenkov A."/>
            <person name="Gridneva E."/>
            <person name="Smolyakov D."/>
            <person name="Dubinina G."/>
            <person name="Vincze T."/>
            <person name="Grabovich M."/>
            <person name="Roberts R.J."/>
        </authorList>
    </citation>
    <scope>NUCLEOTIDE SEQUENCE [LARGE SCALE GENOMIC DNA]</scope>
    <source>
        <strain evidence="5 6">D-507</strain>
    </source>
</reference>
<sequence length="349" mass="37915">MPELFSALRPALRPVLLGVAALLTTATPPVAAQAPAPAPRVDVARLDYGLQARSLADGVWVVEGANDDFSVANGCNIINLGLIATAEGTVVVNTGTSRLHGQQLRALAERTTGQRVARVVHLNLHPDYFLGNQAFADVPRLATPVTRAGIAREASAYETNLYRLCGDWMRGTETLAPDADLAVPTGGLGALTVGGRTFDLIELGGHTDSDLVLIDRASGVAFVGGLVFVQRVPTTPHARVERWLQSLDRLQTLGLRTLVPSHGPVQIGPERAAEGIAQTRRFLQWIDRSFSAWAAQGWDMNEVLRAPVPEEFRQWAAFRTEYVRNVAHLYPIYEQKVLNQARSQARGLR</sequence>
<dbReference type="CDD" id="cd16282">
    <property type="entry name" value="metallo-hydrolase-like_MBL-fold"/>
    <property type="match status" value="1"/>
</dbReference>
<dbReference type="KEGG" id="snn:EWH46_05550"/>
<dbReference type="InterPro" id="IPR001279">
    <property type="entry name" value="Metallo-B-lactamas"/>
</dbReference>
<feature type="chain" id="PRO_5044618756" evidence="2">
    <location>
        <begin position="32"/>
        <end position="349"/>
    </location>
</feature>
<keyword evidence="2" id="KW-0732">Signal</keyword>
<keyword evidence="5" id="KW-0378">Hydrolase</keyword>
<gene>
    <name evidence="4" type="ORF">ABIC99_001328</name>
    <name evidence="5" type="ORF">EWH46_05550</name>
</gene>
<dbReference type="Gene3D" id="3.60.15.10">
    <property type="entry name" value="Ribonuclease Z/Hydroxyacylglutathione hydrolase-like"/>
    <property type="match status" value="1"/>
</dbReference>
<feature type="domain" description="Metallo-beta-lactamase" evidence="3">
    <location>
        <begin position="77"/>
        <end position="262"/>
    </location>
</feature>
<dbReference type="InterPro" id="IPR050855">
    <property type="entry name" value="NDM-1-like"/>
</dbReference>
<evidence type="ECO:0000313" key="6">
    <source>
        <dbReference type="Proteomes" id="UP000323522"/>
    </source>
</evidence>
<evidence type="ECO:0000256" key="2">
    <source>
        <dbReference type="SAM" id="SignalP"/>
    </source>
</evidence>
<dbReference type="GO" id="GO:0016787">
    <property type="term" value="F:hydrolase activity"/>
    <property type="evidence" value="ECO:0007669"/>
    <property type="project" value="UniProtKB-KW"/>
</dbReference>
<evidence type="ECO:0000313" key="5">
    <source>
        <dbReference type="EMBL" id="QEN00299.1"/>
    </source>
</evidence>
<dbReference type="InterPro" id="IPR036866">
    <property type="entry name" value="RibonucZ/Hydroxyglut_hydro"/>
</dbReference>